<feature type="compositionally biased region" description="Basic and acidic residues" evidence="1">
    <location>
        <begin position="11"/>
        <end position="20"/>
    </location>
</feature>
<name>A0A830CKW8_9LAMI</name>
<comment type="caution">
    <text evidence="2">The sequence shown here is derived from an EMBL/GenBank/DDBJ whole genome shotgun (WGS) entry which is preliminary data.</text>
</comment>
<feature type="region of interest" description="Disordered" evidence="1">
    <location>
        <begin position="11"/>
        <end position="39"/>
    </location>
</feature>
<gene>
    <name evidence="2" type="ORF">PHJA_001832500</name>
</gene>
<evidence type="ECO:0000313" key="2">
    <source>
        <dbReference type="EMBL" id="GFP96884.1"/>
    </source>
</evidence>
<dbReference type="OrthoDB" id="923095at2759"/>
<dbReference type="AlphaFoldDB" id="A0A830CKW8"/>
<dbReference type="Proteomes" id="UP000653305">
    <property type="component" value="Unassembled WGS sequence"/>
</dbReference>
<evidence type="ECO:0000256" key="1">
    <source>
        <dbReference type="SAM" id="MobiDB-lite"/>
    </source>
</evidence>
<organism evidence="2 3">
    <name type="scientific">Phtheirospermum japonicum</name>
    <dbReference type="NCBI Taxonomy" id="374723"/>
    <lineage>
        <taxon>Eukaryota</taxon>
        <taxon>Viridiplantae</taxon>
        <taxon>Streptophyta</taxon>
        <taxon>Embryophyta</taxon>
        <taxon>Tracheophyta</taxon>
        <taxon>Spermatophyta</taxon>
        <taxon>Magnoliopsida</taxon>
        <taxon>eudicotyledons</taxon>
        <taxon>Gunneridae</taxon>
        <taxon>Pentapetalae</taxon>
        <taxon>asterids</taxon>
        <taxon>lamiids</taxon>
        <taxon>Lamiales</taxon>
        <taxon>Orobanchaceae</taxon>
        <taxon>Orobanchaceae incertae sedis</taxon>
        <taxon>Phtheirospermum</taxon>
    </lineage>
</organism>
<proteinExistence type="predicted"/>
<sequence>MGLIAFARKRHELEQAERKPPSLALTYMETRKRTPGKTYKTSEVNIDQIEFKDRELLGRWSKKAKGHSKSSPYRDEIVKDTIAGVLKMFEHLPSDVLAPIASSFENRLSVPEFATNLITGQSSRRINDTELCQVDEDGDGGEANEDGDLYENLEI</sequence>
<reference evidence="2" key="1">
    <citation type="submission" date="2020-07" db="EMBL/GenBank/DDBJ databases">
        <title>Ethylene signaling mediates host invasion by parasitic plants.</title>
        <authorList>
            <person name="Yoshida S."/>
        </authorList>
    </citation>
    <scope>NUCLEOTIDE SEQUENCE</scope>
    <source>
        <strain evidence="2">Okayama</strain>
    </source>
</reference>
<evidence type="ECO:0000313" key="3">
    <source>
        <dbReference type="Proteomes" id="UP000653305"/>
    </source>
</evidence>
<protein>
    <submittedName>
        <fullName evidence="2">Uncharacterized protein</fullName>
    </submittedName>
</protein>
<dbReference type="EMBL" id="BMAC01000460">
    <property type="protein sequence ID" value="GFP96884.1"/>
    <property type="molecule type" value="Genomic_DNA"/>
</dbReference>
<accession>A0A830CKW8</accession>
<keyword evidence="3" id="KW-1185">Reference proteome</keyword>